<organism evidence="1 2">
    <name type="scientific">candidate division WS6 bacterium OLB21</name>
    <dbReference type="NCBI Taxonomy" id="1617427"/>
    <lineage>
        <taxon>Bacteria</taxon>
        <taxon>Candidatus Dojkabacteria</taxon>
    </lineage>
</organism>
<proteinExistence type="predicted"/>
<gene>
    <name evidence="1" type="ORF">UZ20_WS6002000189</name>
</gene>
<sequence>MKKLSQLLDFSTDIALSFFLLFIFGFGFVLAVSLTPLSIDSNSIIASDSNSVLGASTVSANIFSPVTGQGDYVNTSVVSDNESSLVLNIDVDKDSPLVTEFPVAVISASQSEPLTVFAELDIPSDYKKSIKYTLVVEDNEYVVYDDNSSKLHRDFELNVVAGASTEVILKIESYSGRNYGLDLALKLTKKPSQLP</sequence>
<evidence type="ECO:0000313" key="1">
    <source>
        <dbReference type="EMBL" id="KXK09880.1"/>
    </source>
</evidence>
<reference evidence="1 2" key="1">
    <citation type="submission" date="2015-02" db="EMBL/GenBank/DDBJ databases">
        <title>Improved understanding of the partial-nitritation anammox process through 23 genomes representing the majority of the microbial community.</title>
        <authorList>
            <person name="Speth D.R."/>
            <person name="In T Zandt M."/>
            <person name="Guerrero Cruz S."/>
            <person name="Jetten M.S."/>
            <person name="Dutilh B.E."/>
        </authorList>
    </citation>
    <scope>NUCLEOTIDE SEQUENCE [LARGE SCALE GENOMIC DNA]</scope>
    <source>
        <strain evidence="1">OLB21</strain>
    </source>
</reference>
<dbReference type="EMBL" id="JYPD01000011">
    <property type="protein sequence ID" value="KXK09880.1"/>
    <property type="molecule type" value="Genomic_DNA"/>
</dbReference>
<name>A0A136KKF7_9BACT</name>
<comment type="caution">
    <text evidence="1">The sequence shown here is derived from an EMBL/GenBank/DDBJ whole genome shotgun (WGS) entry which is preliminary data.</text>
</comment>
<dbReference type="AlphaFoldDB" id="A0A136KKF7"/>
<accession>A0A136KKF7</accession>
<protein>
    <submittedName>
        <fullName evidence="1">Uncharacterized protein</fullName>
    </submittedName>
</protein>
<evidence type="ECO:0000313" key="2">
    <source>
        <dbReference type="Proteomes" id="UP000070449"/>
    </source>
</evidence>
<dbReference type="STRING" id="1617427.UZ20_WS6002000189"/>
<dbReference type="Proteomes" id="UP000070449">
    <property type="component" value="Unassembled WGS sequence"/>
</dbReference>